<dbReference type="EMBL" id="MORL01000010">
    <property type="protein sequence ID" value="OIN57754.1"/>
    <property type="molecule type" value="Genomic_DNA"/>
</dbReference>
<dbReference type="OrthoDB" id="1122317at2"/>
<dbReference type="InterPro" id="IPR049574">
    <property type="entry name" value="CrtA-like"/>
</dbReference>
<evidence type="ECO:0000313" key="1">
    <source>
        <dbReference type="EMBL" id="OIN57754.1"/>
    </source>
</evidence>
<dbReference type="Proteomes" id="UP000181790">
    <property type="component" value="Unassembled WGS sequence"/>
</dbReference>
<dbReference type="CDD" id="cd21650">
    <property type="entry name" value="CrtA-like"/>
    <property type="match status" value="1"/>
</dbReference>
<gene>
    <name evidence="1" type="ORF">BLX24_18610</name>
</gene>
<evidence type="ECO:0000313" key="2">
    <source>
        <dbReference type="Proteomes" id="UP000181790"/>
    </source>
</evidence>
<dbReference type="AlphaFoldDB" id="A0A1S2VGB0"/>
<organism evidence="1 2">
    <name type="scientific">Arsenicibacter rosenii</name>
    <dbReference type="NCBI Taxonomy" id="1750698"/>
    <lineage>
        <taxon>Bacteria</taxon>
        <taxon>Pseudomonadati</taxon>
        <taxon>Bacteroidota</taxon>
        <taxon>Cytophagia</taxon>
        <taxon>Cytophagales</taxon>
        <taxon>Spirosomataceae</taxon>
        <taxon>Arsenicibacter</taxon>
    </lineage>
</organism>
<protein>
    <submittedName>
        <fullName evidence="1">DUF3291 domain-containing protein</fullName>
    </submittedName>
</protein>
<accession>A0A1S2VGB0</accession>
<comment type="caution">
    <text evidence="1">The sequence shown here is derived from an EMBL/GenBank/DDBJ whole genome shotgun (WGS) entry which is preliminary data.</text>
</comment>
<keyword evidence="2" id="KW-1185">Reference proteome</keyword>
<sequence length="232" mass="26640">MSIVTVTVLQYPKGARFRAFGNMGRFLMKPFTATGLRFQKLLGSGRDFGVVPDFSQYVFLGVWESLEQARAFWQSTEAGRLLYGTSATGTLYLRPFRSHGNWDGQNPFMTNPLPDDHQHGPVAVLTRATIRWRALPDFWRHVPQARQMLQHHQDQLLFALGVGEKPLVQQCTISVWRDGAAINQYAYRQSGHKEVVQRTRQRRWYSEELFARFAVISVEGPVFHQIGMELAQ</sequence>
<proteinExistence type="predicted"/>
<reference evidence="1 2" key="1">
    <citation type="submission" date="2016-10" db="EMBL/GenBank/DDBJ databases">
        <title>Arsenicibacter rosenii gen. nov., sp. nov., an efficient arsenic-methylating bacterium isolated from an arsenic-contaminated paddy soil.</title>
        <authorList>
            <person name="Huang K."/>
        </authorList>
    </citation>
    <scope>NUCLEOTIDE SEQUENCE [LARGE SCALE GENOMIC DNA]</scope>
    <source>
        <strain evidence="1 2">SM-1</strain>
    </source>
</reference>
<dbReference type="RefSeq" id="WP_071504694.1">
    <property type="nucleotide sequence ID" value="NZ_MORL01000010.1"/>
</dbReference>
<name>A0A1S2VGB0_9BACT</name>